<dbReference type="RefSeq" id="WP_345653369.1">
    <property type="nucleotide sequence ID" value="NZ_BAABEP010000059.1"/>
</dbReference>
<name>A0ABP7G1X8_9ACTN</name>
<dbReference type="Proteomes" id="UP001499884">
    <property type="component" value="Unassembled WGS sequence"/>
</dbReference>
<comment type="caution">
    <text evidence="3">The sequence shown here is derived from an EMBL/GenBank/DDBJ whole genome shotgun (WGS) entry which is preliminary data.</text>
</comment>
<evidence type="ECO:0000313" key="4">
    <source>
        <dbReference type="Proteomes" id="UP001499884"/>
    </source>
</evidence>
<feature type="compositionally biased region" description="Gly residues" evidence="1">
    <location>
        <begin position="95"/>
        <end position="107"/>
    </location>
</feature>
<organism evidence="3 4">
    <name type="scientific">Streptomyces tremellae</name>
    <dbReference type="NCBI Taxonomy" id="1124239"/>
    <lineage>
        <taxon>Bacteria</taxon>
        <taxon>Bacillati</taxon>
        <taxon>Actinomycetota</taxon>
        <taxon>Actinomycetes</taxon>
        <taxon>Kitasatosporales</taxon>
        <taxon>Streptomycetaceae</taxon>
        <taxon>Streptomyces</taxon>
    </lineage>
</organism>
<evidence type="ECO:0000313" key="3">
    <source>
        <dbReference type="EMBL" id="GAA3753382.1"/>
    </source>
</evidence>
<gene>
    <name evidence="3" type="ORF">GCM10023082_56190</name>
</gene>
<dbReference type="EMBL" id="BAABEP010000059">
    <property type="protein sequence ID" value="GAA3753382.1"/>
    <property type="molecule type" value="Genomic_DNA"/>
</dbReference>
<evidence type="ECO:0000256" key="1">
    <source>
        <dbReference type="SAM" id="MobiDB-lite"/>
    </source>
</evidence>
<keyword evidence="2" id="KW-1133">Transmembrane helix</keyword>
<dbReference type="InterPro" id="IPR029046">
    <property type="entry name" value="LolA/LolB/LppX"/>
</dbReference>
<feature type="compositionally biased region" description="Basic and acidic residues" evidence="1">
    <location>
        <begin position="301"/>
        <end position="311"/>
    </location>
</feature>
<protein>
    <submittedName>
        <fullName evidence="3">Outer membrane lipoprotein carrier protein LolA</fullName>
    </submittedName>
</protein>
<dbReference type="SUPFAM" id="SSF89392">
    <property type="entry name" value="Prokaryotic lipoproteins and lipoprotein localization factors"/>
    <property type="match status" value="1"/>
</dbReference>
<keyword evidence="3" id="KW-0449">Lipoprotein</keyword>
<feature type="region of interest" description="Disordered" evidence="1">
    <location>
        <begin position="295"/>
        <end position="323"/>
    </location>
</feature>
<sequence length="417" mass="41817">MAGNDRAATAEDDEVRATGPRRLARYALPVAVAGVAAATVGLVPALAASGDPDLPTISAHDLVQKIAASHTQQLSGSVKFTTDLGLPSLGGLGGSLPGGAAGSGGPSGAPSGSGADPQSKLMELASGTHTLRVAVDGPQKQKVSLVEDAAEYSLIRNAGQVWAYDSASNQAFHTKDPAGTAQRSGTRALPVLPKGAEAPTTPGQFADDVLKATGPTTALSVDGTSRVAGRDAYDLVAKPKQAGSTVGSVRIAVDAKTGTPLRFTVAPSGGGKAVVDVGYTSVDFARPAASTFDFTPPKGTKVTEGKQHPAAEHAQPTPQQKQRAETALSRVKVTGEGWTSVVELPGTAGHSAAKGGAKGGDAQSFLNSLGSKASGSFGQGTVFHTRLVNVLLTDDGSVYAGAVSRQKLIEAADAAAT</sequence>
<keyword evidence="2" id="KW-0472">Membrane</keyword>
<dbReference type="InterPro" id="IPR052944">
    <property type="entry name" value="Sporulation_related"/>
</dbReference>
<accession>A0ABP7G1X8</accession>
<reference evidence="4" key="1">
    <citation type="journal article" date="2019" name="Int. J. Syst. Evol. Microbiol.">
        <title>The Global Catalogue of Microorganisms (GCM) 10K type strain sequencing project: providing services to taxonomists for standard genome sequencing and annotation.</title>
        <authorList>
            <consortium name="The Broad Institute Genomics Platform"/>
            <consortium name="The Broad Institute Genome Sequencing Center for Infectious Disease"/>
            <person name="Wu L."/>
            <person name="Ma J."/>
        </authorList>
    </citation>
    <scope>NUCLEOTIDE SEQUENCE [LARGE SCALE GENOMIC DNA]</scope>
    <source>
        <strain evidence="4">JCM 30846</strain>
    </source>
</reference>
<feature type="region of interest" description="Disordered" evidence="1">
    <location>
        <begin position="95"/>
        <end position="119"/>
    </location>
</feature>
<evidence type="ECO:0000256" key="2">
    <source>
        <dbReference type="SAM" id="Phobius"/>
    </source>
</evidence>
<dbReference type="PANTHER" id="PTHR37507:SF2">
    <property type="entry name" value="SPORULATION PROTEIN YDCC"/>
    <property type="match status" value="1"/>
</dbReference>
<feature type="transmembrane region" description="Helical" evidence="2">
    <location>
        <begin position="26"/>
        <end position="47"/>
    </location>
</feature>
<proteinExistence type="predicted"/>
<keyword evidence="4" id="KW-1185">Reference proteome</keyword>
<dbReference type="Gene3D" id="2.50.20.10">
    <property type="entry name" value="Lipoprotein localisation LolA/LolB/LppX"/>
    <property type="match status" value="1"/>
</dbReference>
<keyword evidence="2" id="KW-0812">Transmembrane</keyword>
<dbReference type="PANTHER" id="PTHR37507">
    <property type="entry name" value="SPORULATION PROTEIN YDCC"/>
    <property type="match status" value="1"/>
</dbReference>